<organism evidence="19 20">
    <name type="scientific">Streptomyces thermolilacinus SPC6</name>
    <dbReference type="NCBI Taxonomy" id="1306406"/>
    <lineage>
        <taxon>Bacteria</taxon>
        <taxon>Bacillati</taxon>
        <taxon>Actinomycetota</taxon>
        <taxon>Actinomycetes</taxon>
        <taxon>Kitasatosporales</taxon>
        <taxon>Streptomycetaceae</taxon>
        <taxon>Streptomyces</taxon>
    </lineage>
</organism>
<dbReference type="Gene3D" id="3.30.428.10">
    <property type="entry name" value="HIT-like"/>
    <property type="match status" value="2"/>
</dbReference>
<sequence length="368" mass="40376">MTRTHRISATLPDGRSIHYYDEQPGRARPSAPAAPPAAPVPSTLRWDPTTEDWVLMAPHRAARTALGPHCPLCASSPPEVMEIPGGAYDVAVFDNRFPALGAPGGPPAGGDRALLASAPAPGRCEVVSFSSDHDTPLARLPLARVRTVVDAWADRTRELNRMAAVEQVVCFENRGAEVGASLSHPHGQIYAYPWMPERFRRMHESARAAELRGESCVFCRVRQAEEEAGSRVVARTAHWSAFVPFAARWPYEVHLYARRHVPDLDALTDEERDDLARIYRSLLHRFESVAEAPLPYMAVWVQAAARRERHLAHVRAQVFSGHRSPTVVKRPAAGELGAGAFVSEASPERTAEALRAADPAWEHEGVSA</sequence>
<proteinExistence type="inferred from homology"/>
<keyword evidence="9 14" id="KW-0862">Zinc</keyword>
<dbReference type="InterPro" id="IPR001937">
    <property type="entry name" value="GalP_UDPtransf1"/>
</dbReference>
<feature type="domain" description="Galactose-1-phosphate uridyl transferase N-terminal" evidence="17">
    <location>
        <begin position="46"/>
        <end position="196"/>
    </location>
</feature>
<evidence type="ECO:0000256" key="3">
    <source>
        <dbReference type="ARBA" id="ARBA00010951"/>
    </source>
</evidence>
<evidence type="ECO:0000256" key="15">
    <source>
        <dbReference type="RuleBase" id="RU000506"/>
    </source>
</evidence>
<evidence type="ECO:0000256" key="11">
    <source>
        <dbReference type="ARBA" id="ARBA00023277"/>
    </source>
</evidence>
<accession>A0A1D3DYD1</accession>
<comment type="cofactor">
    <cofactor evidence="14">
        <name>Zn(2+)</name>
        <dbReference type="ChEBI" id="CHEBI:29105"/>
    </cofactor>
    <text evidence="14">Binds 1 zinc ion per subunit.</text>
</comment>
<evidence type="ECO:0000256" key="10">
    <source>
        <dbReference type="ARBA" id="ARBA00023144"/>
    </source>
</evidence>
<dbReference type="Pfam" id="PF01087">
    <property type="entry name" value="GalP_UDP_transf"/>
    <property type="match status" value="1"/>
</dbReference>
<dbReference type="EMBL" id="ASHX02000001">
    <property type="protein sequence ID" value="OEJ97332.1"/>
    <property type="molecule type" value="Genomic_DNA"/>
</dbReference>
<dbReference type="NCBIfam" id="TIGR00209">
    <property type="entry name" value="galT_1"/>
    <property type="match status" value="1"/>
</dbReference>
<keyword evidence="7 15" id="KW-0548">Nucleotidyltransferase</keyword>
<evidence type="ECO:0000313" key="20">
    <source>
        <dbReference type="Proteomes" id="UP000095329"/>
    </source>
</evidence>
<keyword evidence="11 15" id="KW-0119">Carbohydrate metabolism</keyword>
<evidence type="ECO:0000256" key="14">
    <source>
        <dbReference type="PIRSR" id="PIRSR000808-3"/>
    </source>
</evidence>
<dbReference type="InterPro" id="IPR005849">
    <property type="entry name" value="GalP_Utransf_N"/>
</dbReference>
<evidence type="ECO:0000256" key="16">
    <source>
        <dbReference type="SAM" id="MobiDB-lite"/>
    </source>
</evidence>
<name>A0A1D3DYD1_9ACTN</name>
<dbReference type="Proteomes" id="UP000095329">
    <property type="component" value="Unassembled WGS sequence"/>
</dbReference>
<dbReference type="PIRSF" id="PIRSF000808">
    <property type="entry name" value="GalT"/>
    <property type="match status" value="1"/>
</dbReference>
<dbReference type="OrthoDB" id="9769064at2"/>
<evidence type="ECO:0000256" key="2">
    <source>
        <dbReference type="ARBA" id="ARBA00004947"/>
    </source>
</evidence>
<dbReference type="PROSITE" id="PS00117">
    <property type="entry name" value="GAL_P_UDP_TRANSF_I"/>
    <property type="match status" value="1"/>
</dbReference>
<dbReference type="SUPFAM" id="SSF54197">
    <property type="entry name" value="HIT-like"/>
    <property type="match status" value="2"/>
</dbReference>
<dbReference type="AlphaFoldDB" id="A0A1D3DYD1"/>
<keyword evidence="20" id="KW-1185">Reference proteome</keyword>
<reference evidence="19 20" key="1">
    <citation type="journal article" date="2013" name="Genome Announc.">
        <title>Genome Sequence of Streptomyces violaceusniger Strain SPC6, a Halotolerant Streptomycete That Exhibits Rapid Growth and Development.</title>
        <authorList>
            <person name="Chen X."/>
            <person name="Zhang B."/>
            <person name="Zhang W."/>
            <person name="Wu X."/>
            <person name="Zhang M."/>
            <person name="Chen T."/>
            <person name="Liu G."/>
            <person name="Dyson P."/>
        </authorList>
    </citation>
    <scope>NUCLEOTIDE SEQUENCE [LARGE SCALE GENOMIC DNA]</scope>
    <source>
        <strain evidence="19 20">SPC6</strain>
    </source>
</reference>
<dbReference type="EC" id="2.7.7.12" evidence="4 12"/>
<evidence type="ECO:0000259" key="18">
    <source>
        <dbReference type="Pfam" id="PF02744"/>
    </source>
</evidence>
<evidence type="ECO:0000256" key="9">
    <source>
        <dbReference type="ARBA" id="ARBA00022833"/>
    </source>
</evidence>
<dbReference type="InterPro" id="IPR019779">
    <property type="entry name" value="GalP_UDPtransf1_His-AS"/>
</dbReference>
<feature type="binding site" evidence="14">
    <location>
        <position position="70"/>
    </location>
    <ligand>
        <name>Zn(2+)</name>
        <dbReference type="ChEBI" id="CHEBI:29105"/>
    </ligand>
</feature>
<feature type="binding site" evidence="14">
    <location>
        <position position="133"/>
    </location>
    <ligand>
        <name>Zn(2+)</name>
        <dbReference type="ChEBI" id="CHEBI:29105"/>
    </ligand>
</feature>
<keyword evidence="6 15" id="KW-0808">Transferase</keyword>
<comment type="similarity">
    <text evidence="3 15">Belongs to the galactose-1-phosphate uridylyltransferase type 1 family.</text>
</comment>
<dbReference type="RefSeq" id="WP_023589941.1">
    <property type="nucleotide sequence ID" value="NZ_ASHX02000001.1"/>
</dbReference>
<dbReference type="PANTHER" id="PTHR11943:SF1">
    <property type="entry name" value="GALACTOSE-1-PHOSPHATE URIDYLYLTRANSFERASE"/>
    <property type="match status" value="1"/>
</dbReference>
<dbReference type="UniPathway" id="UPA00214"/>
<comment type="caution">
    <text evidence="19">The sequence shown here is derived from an EMBL/GenBank/DDBJ whole genome shotgun (WGS) entry which is preliminary data.</text>
</comment>
<feature type="binding site" evidence="14">
    <location>
        <position position="73"/>
    </location>
    <ligand>
        <name>Zn(2+)</name>
        <dbReference type="ChEBI" id="CHEBI:29105"/>
    </ligand>
</feature>
<dbReference type="Pfam" id="PF02744">
    <property type="entry name" value="GalP_UDP_tr_C"/>
    <property type="match status" value="1"/>
</dbReference>
<comment type="catalytic activity">
    <reaction evidence="1 15">
        <text>alpha-D-galactose 1-phosphate + UDP-alpha-D-glucose = alpha-D-glucose 1-phosphate + UDP-alpha-D-galactose</text>
        <dbReference type="Rhea" id="RHEA:13989"/>
        <dbReference type="ChEBI" id="CHEBI:58336"/>
        <dbReference type="ChEBI" id="CHEBI:58601"/>
        <dbReference type="ChEBI" id="CHEBI:58885"/>
        <dbReference type="ChEBI" id="CHEBI:66914"/>
        <dbReference type="EC" id="2.7.7.12"/>
    </reaction>
</comment>
<feature type="region of interest" description="Disordered" evidence="16">
    <location>
        <begin position="1"/>
        <end position="45"/>
    </location>
</feature>
<evidence type="ECO:0000256" key="12">
    <source>
        <dbReference type="NCBIfam" id="TIGR00209"/>
    </source>
</evidence>
<feature type="compositionally biased region" description="Basic and acidic residues" evidence="16">
    <location>
        <begin position="15"/>
        <end position="25"/>
    </location>
</feature>
<dbReference type="GO" id="GO:0005737">
    <property type="term" value="C:cytoplasm"/>
    <property type="evidence" value="ECO:0007669"/>
    <property type="project" value="TreeGrafter"/>
</dbReference>
<evidence type="ECO:0000256" key="5">
    <source>
        <dbReference type="ARBA" id="ARBA00016340"/>
    </source>
</evidence>
<evidence type="ECO:0000256" key="4">
    <source>
        <dbReference type="ARBA" id="ARBA00012384"/>
    </source>
</evidence>
<evidence type="ECO:0000256" key="6">
    <source>
        <dbReference type="ARBA" id="ARBA00022679"/>
    </source>
</evidence>
<dbReference type="STRING" id="1306406.J116_025650"/>
<keyword evidence="10 15" id="KW-0299">Galactose metabolism</keyword>
<evidence type="ECO:0000256" key="1">
    <source>
        <dbReference type="ARBA" id="ARBA00001107"/>
    </source>
</evidence>
<dbReference type="GO" id="GO:0008108">
    <property type="term" value="F:UDP-glucose:hexose-1-phosphate uridylyltransferase activity"/>
    <property type="evidence" value="ECO:0007669"/>
    <property type="project" value="UniProtKB-UniRule"/>
</dbReference>
<feature type="active site" description="Tele-UMP-histidine intermediate" evidence="13">
    <location>
        <position position="186"/>
    </location>
</feature>
<evidence type="ECO:0000256" key="13">
    <source>
        <dbReference type="PIRSR" id="PIRSR000808-1"/>
    </source>
</evidence>
<protein>
    <recommendedName>
        <fullName evidence="5 12">Galactose-1-phosphate uridylyltransferase</fullName>
        <ecNumber evidence="4 12">2.7.7.12</ecNumber>
    </recommendedName>
</protein>
<dbReference type="InterPro" id="IPR005850">
    <property type="entry name" value="GalP_Utransf_C"/>
</dbReference>
<keyword evidence="8 14" id="KW-0479">Metal-binding</keyword>
<dbReference type="PANTHER" id="PTHR11943">
    <property type="entry name" value="GALACTOSE-1-PHOSPHATE URIDYLYLTRANSFERASE"/>
    <property type="match status" value="1"/>
</dbReference>
<comment type="pathway">
    <text evidence="2 15">Carbohydrate metabolism; galactose metabolism.</text>
</comment>
<dbReference type="eggNOG" id="COG1085">
    <property type="taxonomic scope" value="Bacteria"/>
</dbReference>
<dbReference type="InterPro" id="IPR036265">
    <property type="entry name" value="HIT-like_sf"/>
</dbReference>
<feature type="binding site" evidence="14">
    <location>
        <position position="184"/>
    </location>
    <ligand>
        <name>Zn(2+)</name>
        <dbReference type="ChEBI" id="CHEBI:29105"/>
    </ligand>
</feature>
<dbReference type="GO" id="GO:0008270">
    <property type="term" value="F:zinc ion binding"/>
    <property type="evidence" value="ECO:0007669"/>
    <property type="project" value="InterPro"/>
</dbReference>
<evidence type="ECO:0000259" key="17">
    <source>
        <dbReference type="Pfam" id="PF01087"/>
    </source>
</evidence>
<dbReference type="GO" id="GO:0033499">
    <property type="term" value="P:galactose catabolic process via UDP-galactose, Leloir pathway"/>
    <property type="evidence" value="ECO:0007669"/>
    <property type="project" value="TreeGrafter"/>
</dbReference>
<evidence type="ECO:0000256" key="7">
    <source>
        <dbReference type="ARBA" id="ARBA00022695"/>
    </source>
</evidence>
<evidence type="ECO:0000313" key="19">
    <source>
        <dbReference type="EMBL" id="OEJ97332.1"/>
    </source>
</evidence>
<feature type="domain" description="Galactose-1-phosphate uridyl transferase C-terminal" evidence="18">
    <location>
        <begin position="221"/>
        <end position="331"/>
    </location>
</feature>
<evidence type="ECO:0000256" key="8">
    <source>
        <dbReference type="ARBA" id="ARBA00022723"/>
    </source>
</evidence>
<gene>
    <name evidence="19" type="ORF">J116_025650</name>
</gene>